<accession>A0A7R9NXC1</accession>
<protein>
    <recommendedName>
        <fullName evidence="2">separase</fullName>
        <ecNumber evidence="2">3.4.22.49</ecNumber>
    </recommendedName>
</protein>
<dbReference type="InterPro" id="IPR030397">
    <property type="entry name" value="SEPARIN_core_dom"/>
</dbReference>
<dbReference type="PANTHER" id="PTHR12792">
    <property type="entry name" value="EXTRA SPINDLE POLES 1-RELATED"/>
    <property type="match status" value="1"/>
</dbReference>
<dbReference type="GO" id="GO:0005634">
    <property type="term" value="C:nucleus"/>
    <property type="evidence" value="ECO:0007669"/>
    <property type="project" value="InterPro"/>
</dbReference>
<keyword evidence="4" id="KW-0159">Chromosome partition</keyword>
<feature type="domain" description="Peptidase C50" evidence="5">
    <location>
        <begin position="119"/>
        <end position="215"/>
    </location>
</feature>
<dbReference type="AlphaFoldDB" id="A0A7R9NXC1"/>
<evidence type="ECO:0000256" key="4">
    <source>
        <dbReference type="ARBA" id="ARBA00022829"/>
    </source>
</evidence>
<evidence type="ECO:0000256" key="2">
    <source>
        <dbReference type="ARBA" id="ARBA00012489"/>
    </source>
</evidence>
<comment type="catalytic activity">
    <reaction evidence="1">
        <text>All bonds known to be hydrolyzed by this endopeptidase have arginine in P1 and an acidic residue in P4. P6 is often occupied by an acidic residue or by a hydroxy-amino-acid residue, the phosphorylation of which enhances cleavage.</text>
        <dbReference type="EC" id="3.4.22.49"/>
    </reaction>
</comment>
<proteinExistence type="predicted"/>
<dbReference type="GO" id="GO:0072686">
    <property type="term" value="C:mitotic spindle"/>
    <property type="evidence" value="ECO:0007669"/>
    <property type="project" value="TreeGrafter"/>
</dbReference>
<dbReference type="GO" id="GO:0051307">
    <property type="term" value="P:meiotic chromosome separation"/>
    <property type="evidence" value="ECO:0007669"/>
    <property type="project" value="TreeGrafter"/>
</dbReference>
<dbReference type="GO" id="GO:0005813">
    <property type="term" value="C:centrosome"/>
    <property type="evidence" value="ECO:0007669"/>
    <property type="project" value="TreeGrafter"/>
</dbReference>
<evidence type="ECO:0000256" key="1">
    <source>
        <dbReference type="ARBA" id="ARBA00000451"/>
    </source>
</evidence>
<dbReference type="GO" id="GO:0005737">
    <property type="term" value="C:cytoplasm"/>
    <property type="evidence" value="ECO:0007669"/>
    <property type="project" value="TreeGrafter"/>
</dbReference>
<dbReference type="GO" id="GO:0004197">
    <property type="term" value="F:cysteine-type endopeptidase activity"/>
    <property type="evidence" value="ECO:0007669"/>
    <property type="project" value="InterPro"/>
</dbReference>
<dbReference type="EC" id="3.4.22.49" evidence="2"/>
<dbReference type="PROSITE" id="PS51700">
    <property type="entry name" value="SEPARIN"/>
    <property type="match status" value="1"/>
</dbReference>
<organism evidence="6">
    <name type="scientific">Timema tahoe</name>
    <dbReference type="NCBI Taxonomy" id="61484"/>
    <lineage>
        <taxon>Eukaryota</taxon>
        <taxon>Metazoa</taxon>
        <taxon>Ecdysozoa</taxon>
        <taxon>Arthropoda</taxon>
        <taxon>Hexapoda</taxon>
        <taxon>Insecta</taxon>
        <taxon>Pterygota</taxon>
        <taxon>Neoptera</taxon>
        <taxon>Polyneoptera</taxon>
        <taxon>Phasmatodea</taxon>
        <taxon>Timematodea</taxon>
        <taxon>Timematoidea</taxon>
        <taxon>Timematidae</taxon>
        <taxon>Timema</taxon>
    </lineage>
</organism>
<evidence type="ECO:0000313" key="6">
    <source>
        <dbReference type="EMBL" id="CAD7459679.1"/>
    </source>
</evidence>
<sequence>MKEWRCLLAGKLVNDELTHKVESAVKERLLKTSQDKSVEDSTAGGDQVNYRRASRLLFQAVLAAAKLTFFEQLEQFPWEMISLLSGHPVVRAHSLHMLHSLFKVHEKDIKNGHVVSTNPELGNYIVNPDQNLNSMEERIKMSLVPRTPKWKGIFGVKPTSQQFKNALKDYDIFFYSGHGCGTKYLVGEDIQKIQVQAASLLFGCDSIGLMSLGRLVENWGTAQSYLIGCSPCIVGTLWAVTDQDTDRLALNMLHHWLPPTEEMKKRMSLVEPKDKRPLRNDLRQEARQFMTSAAFAAIGLPIKLHSEFD</sequence>
<evidence type="ECO:0000259" key="5">
    <source>
        <dbReference type="PROSITE" id="PS51700"/>
    </source>
</evidence>
<name>A0A7R9NXC1_9NEOP</name>
<reference evidence="6" key="1">
    <citation type="submission" date="2020-11" db="EMBL/GenBank/DDBJ databases">
        <authorList>
            <person name="Tran Van P."/>
        </authorList>
    </citation>
    <scope>NUCLEOTIDE SEQUENCE</scope>
</reference>
<dbReference type="InterPro" id="IPR005314">
    <property type="entry name" value="Peptidase_C50"/>
</dbReference>
<dbReference type="PANTHER" id="PTHR12792:SF0">
    <property type="entry name" value="SEPARIN"/>
    <property type="match status" value="1"/>
</dbReference>
<keyword evidence="3" id="KW-0378">Hydrolase</keyword>
<dbReference type="EMBL" id="OE003051">
    <property type="protein sequence ID" value="CAD7459679.1"/>
    <property type="molecule type" value="Genomic_DNA"/>
</dbReference>
<dbReference type="GO" id="GO:0006508">
    <property type="term" value="P:proteolysis"/>
    <property type="evidence" value="ECO:0007669"/>
    <property type="project" value="InterPro"/>
</dbReference>
<gene>
    <name evidence="6" type="ORF">TTEB3V08_LOCUS7628</name>
</gene>
<evidence type="ECO:0000256" key="3">
    <source>
        <dbReference type="ARBA" id="ARBA00022801"/>
    </source>
</evidence>
<dbReference type="Pfam" id="PF03568">
    <property type="entry name" value="Separin_C"/>
    <property type="match status" value="1"/>
</dbReference>